<dbReference type="GO" id="GO:0005634">
    <property type="term" value="C:nucleus"/>
    <property type="evidence" value="ECO:0007669"/>
    <property type="project" value="UniProtKB-SubCell"/>
</dbReference>
<dbReference type="PANTHER" id="PTHR11849">
    <property type="entry name" value="ETS"/>
    <property type="match status" value="1"/>
</dbReference>
<dbReference type="GO" id="GO:0000981">
    <property type="term" value="F:DNA-binding transcription factor activity, RNA polymerase II-specific"/>
    <property type="evidence" value="ECO:0007669"/>
    <property type="project" value="TreeGrafter"/>
</dbReference>
<dbReference type="PROSITE" id="PS50061">
    <property type="entry name" value="ETS_DOMAIN_3"/>
    <property type="match status" value="1"/>
</dbReference>
<evidence type="ECO:0000313" key="12">
    <source>
        <dbReference type="Ensembl" id="ENSUPAP00010015536.1"/>
    </source>
</evidence>
<evidence type="ECO:0000313" key="13">
    <source>
        <dbReference type="Proteomes" id="UP000694417"/>
    </source>
</evidence>
<sequence length="552" mass="59529">MTSAVVDNGGSVLELSSNGVENQEESEKVSEYPAVIVEPVPSARLEQGYAAQVLVYDDETYMMQDVAEEQEVETENVETVEASVHSSNAHCTDKTIEAAEALLHMESPTCLRDARSPEFIHAAMRPDVITETVVEVSTEESEPMDTSPIPTSPESHEPMKKKKGNTTYLWEFLLDLLQDKNTCPRYIKWTQREKGIFKLVDSKAVSKLWGKHKNKPDMNYETMGRALRYYYQRGILAKVEGQRLVYQFKDMPKNIVVIDDDKSETCNEDLAAAADEKSLERVSLSAESLLKAATSVRGGKNSSPINCSRTEKGVARVVNITSPAHDASSRSPTTTASVSAATAPRTVRVAMQVPVVMTSLGQKISTVAVQSVNAGAPLITSTSPTTATSPKVVIQTIPTVMPASAENGDKITMQPAKIITIPATQLAQCQLQTKSNLTGSGSINIVGTPLAVRALTPVSIAHGTPVMRLSVPTQQASGQTPPRVISAVIKGPEVKSEAVVKKQEHDVKTLQLVEEKPADGNKTVTHVVVVSAPSALALPVTMKTEGLVTCEK</sequence>
<feature type="region of interest" description="Disordered" evidence="10">
    <location>
        <begin position="138"/>
        <end position="161"/>
    </location>
</feature>
<keyword evidence="7" id="KW-0804">Transcription</keyword>
<dbReference type="GO" id="GO:0043565">
    <property type="term" value="F:sequence-specific DNA binding"/>
    <property type="evidence" value="ECO:0007669"/>
    <property type="project" value="InterPro"/>
</dbReference>
<dbReference type="Gene3D" id="1.10.10.10">
    <property type="entry name" value="Winged helix-like DNA-binding domain superfamily/Winged helix DNA-binding domain"/>
    <property type="match status" value="1"/>
</dbReference>
<evidence type="ECO:0000256" key="4">
    <source>
        <dbReference type="ARBA" id="ARBA00023015"/>
    </source>
</evidence>
<dbReference type="FunFam" id="1.10.10.10:FF:000066">
    <property type="entry name" value="ETS-related transcription factor Elf-2 isoform X1"/>
    <property type="match status" value="1"/>
</dbReference>
<dbReference type="PROSITE" id="PS00345">
    <property type="entry name" value="ETS_DOMAIN_1"/>
    <property type="match status" value="1"/>
</dbReference>
<dbReference type="SUPFAM" id="SSF46785">
    <property type="entry name" value="Winged helix' DNA-binding domain"/>
    <property type="match status" value="1"/>
</dbReference>
<comment type="similarity">
    <text evidence="2 9">Belongs to the ETS family.</text>
</comment>
<evidence type="ECO:0000256" key="3">
    <source>
        <dbReference type="ARBA" id="ARBA00022553"/>
    </source>
</evidence>
<proteinExistence type="inferred from homology"/>
<evidence type="ECO:0000256" key="9">
    <source>
        <dbReference type="RuleBase" id="RU004019"/>
    </source>
</evidence>
<evidence type="ECO:0000256" key="5">
    <source>
        <dbReference type="ARBA" id="ARBA00023125"/>
    </source>
</evidence>
<organism evidence="12 13">
    <name type="scientific">Urocitellus parryii</name>
    <name type="common">Arctic ground squirrel</name>
    <name type="synonym">Spermophilus parryii</name>
    <dbReference type="NCBI Taxonomy" id="9999"/>
    <lineage>
        <taxon>Eukaryota</taxon>
        <taxon>Metazoa</taxon>
        <taxon>Chordata</taxon>
        <taxon>Craniata</taxon>
        <taxon>Vertebrata</taxon>
        <taxon>Euteleostomi</taxon>
        <taxon>Mammalia</taxon>
        <taxon>Eutheria</taxon>
        <taxon>Euarchontoglires</taxon>
        <taxon>Glires</taxon>
        <taxon>Rodentia</taxon>
        <taxon>Sciuromorpha</taxon>
        <taxon>Sciuridae</taxon>
        <taxon>Xerinae</taxon>
        <taxon>Marmotini</taxon>
        <taxon>Urocitellus</taxon>
    </lineage>
</organism>
<dbReference type="SMART" id="SM00413">
    <property type="entry name" value="ETS"/>
    <property type="match status" value="1"/>
</dbReference>
<keyword evidence="13" id="KW-1185">Reference proteome</keyword>
<evidence type="ECO:0000256" key="8">
    <source>
        <dbReference type="ARBA" id="ARBA00023242"/>
    </source>
</evidence>
<keyword evidence="8 9" id="KW-0539">Nucleus</keyword>
<dbReference type="PROSITE" id="PS00346">
    <property type="entry name" value="ETS_DOMAIN_2"/>
    <property type="match status" value="1"/>
</dbReference>
<keyword evidence="5 9" id="KW-0238">DNA-binding</keyword>
<evidence type="ECO:0000256" key="10">
    <source>
        <dbReference type="SAM" id="MobiDB-lite"/>
    </source>
</evidence>
<dbReference type="PRINTS" id="PR00454">
    <property type="entry name" value="ETSDOMAIN"/>
</dbReference>
<evidence type="ECO:0000259" key="11">
    <source>
        <dbReference type="PROSITE" id="PS50061"/>
    </source>
</evidence>
<dbReference type="InterPro" id="IPR022084">
    <property type="entry name" value="TF_Elf_N"/>
</dbReference>
<comment type="subcellular location">
    <subcellularLocation>
        <location evidence="1 9">Nucleus</location>
    </subcellularLocation>
</comment>
<evidence type="ECO:0000256" key="7">
    <source>
        <dbReference type="ARBA" id="ARBA00023163"/>
    </source>
</evidence>
<evidence type="ECO:0000256" key="1">
    <source>
        <dbReference type="ARBA" id="ARBA00004123"/>
    </source>
</evidence>
<evidence type="ECO:0000256" key="2">
    <source>
        <dbReference type="ARBA" id="ARBA00005562"/>
    </source>
</evidence>
<dbReference type="Proteomes" id="UP000694417">
    <property type="component" value="Unplaced"/>
</dbReference>
<protein>
    <submittedName>
        <fullName evidence="12">E74 like ETS transcription factor 2</fullName>
    </submittedName>
</protein>
<dbReference type="Pfam" id="PF00178">
    <property type="entry name" value="Ets"/>
    <property type="match status" value="1"/>
</dbReference>
<dbReference type="GeneTree" id="ENSGT00940000154953"/>
<feature type="region of interest" description="Disordered" evidence="10">
    <location>
        <begin position="1"/>
        <end position="30"/>
    </location>
</feature>
<keyword evidence="4" id="KW-0805">Transcription regulation</keyword>
<dbReference type="InterPro" id="IPR036390">
    <property type="entry name" value="WH_DNA-bd_sf"/>
</dbReference>
<dbReference type="InterPro" id="IPR046328">
    <property type="entry name" value="ETS_fam"/>
</dbReference>
<gene>
    <name evidence="12" type="primary">ELF2</name>
</gene>
<dbReference type="Pfam" id="PF12310">
    <property type="entry name" value="Elf-1_N"/>
    <property type="match status" value="1"/>
</dbReference>
<dbReference type="InterPro" id="IPR000418">
    <property type="entry name" value="Ets_dom"/>
</dbReference>
<dbReference type="InterPro" id="IPR036388">
    <property type="entry name" value="WH-like_DNA-bd_sf"/>
</dbReference>
<reference evidence="12" key="2">
    <citation type="submission" date="2025-09" db="UniProtKB">
        <authorList>
            <consortium name="Ensembl"/>
        </authorList>
    </citation>
    <scope>IDENTIFICATION</scope>
</reference>
<keyword evidence="3" id="KW-0597">Phosphoprotein</keyword>
<dbReference type="PANTHER" id="PTHR11849:SF10">
    <property type="entry name" value="ETS-RELATED TRANSCRIPTION FACTOR ELF-2"/>
    <property type="match status" value="1"/>
</dbReference>
<dbReference type="Ensembl" id="ENSUPAT00010017745.1">
    <property type="protein sequence ID" value="ENSUPAP00010015536.1"/>
    <property type="gene ID" value="ENSUPAG00010012300.1"/>
</dbReference>
<name>A0A8D2HLU1_UROPR</name>
<reference evidence="12" key="1">
    <citation type="submission" date="2025-08" db="UniProtKB">
        <authorList>
            <consortium name="Ensembl"/>
        </authorList>
    </citation>
    <scope>IDENTIFICATION</scope>
</reference>
<feature type="domain" description="ETS" evidence="11">
    <location>
        <begin position="167"/>
        <end position="249"/>
    </location>
</feature>
<keyword evidence="6" id="KW-0010">Activator</keyword>
<evidence type="ECO:0000256" key="6">
    <source>
        <dbReference type="ARBA" id="ARBA00023159"/>
    </source>
</evidence>
<dbReference type="AlphaFoldDB" id="A0A8D2HLU1"/>
<dbReference type="GO" id="GO:0045893">
    <property type="term" value="P:positive regulation of DNA-templated transcription"/>
    <property type="evidence" value="ECO:0007669"/>
    <property type="project" value="UniProtKB-ARBA"/>
</dbReference>
<dbReference type="GO" id="GO:0030154">
    <property type="term" value="P:cell differentiation"/>
    <property type="evidence" value="ECO:0007669"/>
    <property type="project" value="TreeGrafter"/>
</dbReference>
<accession>A0A8D2HLU1</accession>